<evidence type="ECO:0000259" key="3">
    <source>
        <dbReference type="PROSITE" id="PS50112"/>
    </source>
</evidence>
<dbReference type="SMART" id="SM00138">
    <property type="entry name" value="MeTrc"/>
    <property type="match status" value="1"/>
</dbReference>
<dbReference type="Pfam" id="PF13426">
    <property type="entry name" value="PAS_9"/>
    <property type="match status" value="1"/>
</dbReference>
<dbReference type="OrthoDB" id="9816309at2"/>
<feature type="domain" description="CheB-type methylesterase" evidence="4">
    <location>
        <begin position="26"/>
        <end position="215"/>
    </location>
</feature>
<keyword evidence="1" id="KW-0145">Chemotaxis</keyword>
<evidence type="ECO:0000313" key="7">
    <source>
        <dbReference type="Proteomes" id="UP000295479"/>
    </source>
</evidence>
<dbReference type="GO" id="GO:0000156">
    <property type="term" value="F:phosphorelay response regulator activity"/>
    <property type="evidence" value="ECO:0007669"/>
    <property type="project" value="InterPro"/>
</dbReference>
<feature type="compositionally biased region" description="Polar residues" evidence="2">
    <location>
        <begin position="696"/>
        <end position="710"/>
    </location>
</feature>
<dbReference type="PROSITE" id="PS50122">
    <property type="entry name" value="CHEB"/>
    <property type="match status" value="1"/>
</dbReference>
<feature type="compositionally biased region" description="Basic and acidic residues" evidence="2">
    <location>
        <begin position="686"/>
        <end position="695"/>
    </location>
</feature>
<protein>
    <submittedName>
        <fullName evidence="6">PAS domain S-box protein</fullName>
    </submittedName>
</protein>
<dbReference type="SUPFAM" id="SSF47757">
    <property type="entry name" value="Chemotaxis receptor methyltransferase CheR, N-terminal domain"/>
    <property type="match status" value="1"/>
</dbReference>
<dbReference type="PROSITE" id="PS50123">
    <property type="entry name" value="CHER"/>
    <property type="match status" value="1"/>
</dbReference>
<feature type="region of interest" description="Disordered" evidence="2">
    <location>
        <begin position="686"/>
        <end position="710"/>
    </location>
</feature>
<dbReference type="InterPro" id="IPR050903">
    <property type="entry name" value="Bact_Chemotaxis_MeTrfase"/>
</dbReference>
<evidence type="ECO:0000313" key="6">
    <source>
        <dbReference type="EMBL" id="TDD97963.1"/>
    </source>
</evidence>
<dbReference type="InterPro" id="IPR035965">
    <property type="entry name" value="PAS-like_dom_sf"/>
</dbReference>
<dbReference type="Gene3D" id="3.40.50.180">
    <property type="entry name" value="Methylesterase CheB, C-terminal domain"/>
    <property type="match status" value="1"/>
</dbReference>
<feature type="compositionally biased region" description="Polar residues" evidence="2">
    <location>
        <begin position="9"/>
        <end position="25"/>
    </location>
</feature>
<feature type="region of interest" description="Disordered" evidence="2">
    <location>
        <begin position="1"/>
        <end position="25"/>
    </location>
</feature>
<dbReference type="InterPro" id="IPR000673">
    <property type="entry name" value="Sig_transdc_resp-reg_Me-estase"/>
</dbReference>
<dbReference type="AlphaFoldDB" id="A0A4R5CI41"/>
<dbReference type="InterPro" id="IPR022641">
    <property type="entry name" value="CheR_N"/>
</dbReference>
<evidence type="ECO:0000259" key="4">
    <source>
        <dbReference type="PROSITE" id="PS50122"/>
    </source>
</evidence>
<gene>
    <name evidence="6" type="ORF">E0F76_07655</name>
</gene>
<name>A0A4R5CI41_9FLAO</name>
<evidence type="ECO:0000256" key="2">
    <source>
        <dbReference type="SAM" id="MobiDB-lite"/>
    </source>
</evidence>
<dbReference type="SUPFAM" id="SSF52738">
    <property type="entry name" value="Methylesterase CheB, C-terminal domain"/>
    <property type="match status" value="1"/>
</dbReference>
<dbReference type="Pfam" id="PF03705">
    <property type="entry name" value="CheR_N"/>
    <property type="match status" value="1"/>
</dbReference>
<dbReference type="PANTHER" id="PTHR24422:SF27">
    <property type="entry name" value="PROTEIN-GLUTAMATE O-METHYLTRANSFERASE"/>
    <property type="match status" value="1"/>
</dbReference>
<dbReference type="Proteomes" id="UP000295479">
    <property type="component" value="Unassembled WGS sequence"/>
</dbReference>
<proteinExistence type="predicted"/>
<dbReference type="CDD" id="cd00130">
    <property type="entry name" value="PAS"/>
    <property type="match status" value="1"/>
</dbReference>
<dbReference type="InterPro" id="IPR022642">
    <property type="entry name" value="CheR_C"/>
</dbReference>
<dbReference type="InterPro" id="IPR000014">
    <property type="entry name" value="PAS"/>
</dbReference>
<dbReference type="GO" id="GO:0005737">
    <property type="term" value="C:cytoplasm"/>
    <property type="evidence" value="ECO:0007669"/>
    <property type="project" value="InterPro"/>
</dbReference>
<comment type="caution">
    <text evidence="6">The sequence shown here is derived from an EMBL/GenBank/DDBJ whole genome shotgun (WGS) entry which is preliminary data.</text>
</comment>
<keyword evidence="7" id="KW-1185">Reference proteome</keyword>
<evidence type="ECO:0000259" key="5">
    <source>
        <dbReference type="PROSITE" id="PS50123"/>
    </source>
</evidence>
<dbReference type="SMART" id="SM00091">
    <property type="entry name" value="PAS"/>
    <property type="match status" value="3"/>
</dbReference>
<dbReference type="Pfam" id="PF13596">
    <property type="entry name" value="PAS_10"/>
    <property type="match status" value="1"/>
</dbReference>
<keyword evidence="1" id="KW-0378">Hydrolase</keyword>
<dbReference type="InterPro" id="IPR029063">
    <property type="entry name" value="SAM-dependent_MTases_sf"/>
</dbReference>
<dbReference type="GO" id="GO:0008757">
    <property type="term" value="F:S-adenosylmethionine-dependent methyltransferase activity"/>
    <property type="evidence" value="ECO:0007669"/>
    <property type="project" value="InterPro"/>
</dbReference>
<feature type="domain" description="CheR-type methyltransferase" evidence="5">
    <location>
        <begin position="234"/>
        <end position="496"/>
    </location>
</feature>
<accession>A0A4R5CI41</accession>
<evidence type="ECO:0000256" key="1">
    <source>
        <dbReference type="PROSITE-ProRule" id="PRU00050"/>
    </source>
</evidence>
<sequence length="1000" mass="114766">MKTDKNKMEQSSVLKPSENQNTENFNGNDFPIVAIGCSAGGLETLELFFSNLPENNDMAFIIIQHLDPKHVGMMPELLQRMTSMKVFQVTDNLKVKPNCIYIIPPNKSMSILNDTLYLFAAIETHGIRLPIDIFFRSMANDRQEKSIGIILSGMGSDGSLGIKNIKEKNGIVLVQEPSTAKFNGMPRSAVEAINPDIIAPVEELPIKLIEYLKFSIKHNTSKDLELDLKNKSSIDKIIILLREQTGHDFSMYKKNTLFRRIERRKEVHKIVKIQNYVRFMQENPKEAEILFEELLIGVTNFFRDPEVWRKFGEQVLPEMLEKLASGSILRAWITGCSTGEEAYTLAIIFKESLSKIKNNRNISLQIFATDLDNEAIEKARKGIFSPNIVNDVSPQRISKYFVGDNDGYRINATIREMVVFAPQNVIKDPPFTKLDILICRNMLIYMEPELQNKLMALFNYSLKPSGIMILGSAETLGNGNEGFEVLDAKLKIFKRTLSPRETRLLDFPSSFSITNKTKPIMKLPLKAVENIQSLTDQILLQQFTPASVLVNDKGDIIYITGRTGKYLEPVAGKANWNIYAMLREGLRIVFPAAFQKALQTYDAVKLENVKIENGKISFVNVTIQRIEKPETIRDMILIVFNDLPELDESKVFNLKTTIQSLTSKQKDLELNQCYEDLQILREEMQTSQEDLKSTNEELQSTNEELQSTNEELTTSKEEMQSLNEELQTVNSELQNKVIEFSRSNNDMKNLLNSTEIGTLFLDKELNIRRFTDPITDIFKIRNSDIGRPFTDLVSELKYPEIGSNAKLVIKNLTSIETENETTDKRWFNIRIMPYRTIDDHIDGLVLTFNNITKFKKLELELMQANTSLRLNKETHYRHLFESAKDGILILDADSGKITDVNPFLIELLGYSKEQFLEKAIWEIGFLKDIIANKVKFSELQKKRIIRYDNLPLESYSGKKIYVEFISNQYKVDNHKVIQCFIRDITEKKLAEEILQKQKES</sequence>
<feature type="active site" evidence="1">
    <location>
        <position position="38"/>
    </location>
</feature>
<dbReference type="CDD" id="cd16434">
    <property type="entry name" value="CheB-CheR_fusion"/>
    <property type="match status" value="1"/>
</dbReference>
<feature type="domain" description="PAS" evidence="3">
    <location>
        <begin position="872"/>
        <end position="930"/>
    </location>
</feature>
<dbReference type="GO" id="GO:0006935">
    <property type="term" value="P:chemotaxis"/>
    <property type="evidence" value="ECO:0007669"/>
    <property type="project" value="UniProtKB-UniRule"/>
</dbReference>
<organism evidence="6 7">
    <name type="scientific">Flavobacterium cellulosilyticum</name>
    <dbReference type="NCBI Taxonomy" id="2541731"/>
    <lineage>
        <taxon>Bacteria</taxon>
        <taxon>Pseudomonadati</taxon>
        <taxon>Bacteroidota</taxon>
        <taxon>Flavobacteriia</taxon>
        <taxon>Flavobacteriales</taxon>
        <taxon>Flavobacteriaceae</taxon>
        <taxon>Flavobacterium</taxon>
    </lineage>
</organism>
<dbReference type="InterPro" id="IPR000780">
    <property type="entry name" value="CheR_MeTrfase"/>
</dbReference>
<feature type="active site" evidence="1">
    <location>
        <position position="157"/>
    </location>
</feature>
<dbReference type="PRINTS" id="PR00996">
    <property type="entry name" value="CHERMTFRASE"/>
</dbReference>
<reference evidence="6 7" key="1">
    <citation type="submission" date="2019-03" db="EMBL/GenBank/DDBJ databases">
        <title>Flavobacterium AR-3-4 sp. nov. isolated from arctic soil.</title>
        <authorList>
            <person name="Chaudhary D.K."/>
        </authorList>
    </citation>
    <scope>NUCLEOTIDE SEQUENCE [LARGE SCALE GENOMIC DNA]</scope>
    <source>
        <strain evidence="6 7">AR-3-4</strain>
    </source>
</reference>
<dbReference type="Pfam" id="PF01739">
    <property type="entry name" value="CheR"/>
    <property type="match status" value="1"/>
</dbReference>
<dbReference type="RefSeq" id="WP_132003742.1">
    <property type="nucleotide sequence ID" value="NZ_SMFK01000003.1"/>
</dbReference>
<dbReference type="SUPFAM" id="SSF53335">
    <property type="entry name" value="S-adenosyl-L-methionine-dependent methyltransferases"/>
    <property type="match status" value="1"/>
</dbReference>
<feature type="active site" evidence="1">
    <location>
        <position position="65"/>
    </location>
</feature>
<dbReference type="EMBL" id="SMFK01000003">
    <property type="protein sequence ID" value="TDD97963.1"/>
    <property type="molecule type" value="Genomic_DNA"/>
</dbReference>
<dbReference type="Gene3D" id="3.40.50.150">
    <property type="entry name" value="Vaccinia Virus protein VP39"/>
    <property type="match status" value="1"/>
</dbReference>
<dbReference type="Gene3D" id="3.30.450.20">
    <property type="entry name" value="PAS domain"/>
    <property type="match status" value="2"/>
</dbReference>
<dbReference type="SUPFAM" id="SSF55785">
    <property type="entry name" value="PYP-like sensor domain (PAS domain)"/>
    <property type="match status" value="2"/>
</dbReference>
<dbReference type="GO" id="GO:0008984">
    <property type="term" value="F:protein-glutamate methylesterase activity"/>
    <property type="evidence" value="ECO:0007669"/>
    <property type="project" value="InterPro"/>
</dbReference>
<dbReference type="PROSITE" id="PS50112">
    <property type="entry name" value="PAS"/>
    <property type="match status" value="1"/>
</dbReference>
<dbReference type="PANTHER" id="PTHR24422">
    <property type="entry name" value="CHEMOTAXIS PROTEIN METHYLTRANSFERASE"/>
    <property type="match status" value="1"/>
</dbReference>
<dbReference type="Pfam" id="PF01339">
    <property type="entry name" value="CheB_methylest"/>
    <property type="match status" value="1"/>
</dbReference>
<dbReference type="InterPro" id="IPR035909">
    <property type="entry name" value="CheB_C"/>
</dbReference>
<dbReference type="NCBIfam" id="TIGR00229">
    <property type="entry name" value="sensory_box"/>
    <property type="match status" value="1"/>
</dbReference>